<accession>A0ABR2I8B6</accession>
<comment type="caution">
    <text evidence="2">The sequence shown here is derived from an EMBL/GenBank/DDBJ whole genome shotgun (WGS) entry which is preliminary data.</text>
</comment>
<feature type="compositionally biased region" description="Basic and acidic residues" evidence="1">
    <location>
        <begin position="303"/>
        <end position="323"/>
    </location>
</feature>
<keyword evidence="3" id="KW-1185">Reference proteome</keyword>
<feature type="region of interest" description="Disordered" evidence="1">
    <location>
        <begin position="303"/>
        <end position="325"/>
    </location>
</feature>
<protein>
    <submittedName>
        <fullName evidence="2">Uncharacterized protein</fullName>
    </submittedName>
</protein>
<evidence type="ECO:0000313" key="2">
    <source>
        <dbReference type="EMBL" id="KAK8858295.1"/>
    </source>
</evidence>
<feature type="compositionally biased region" description="Polar residues" evidence="1">
    <location>
        <begin position="36"/>
        <end position="52"/>
    </location>
</feature>
<feature type="compositionally biased region" description="Low complexity" evidence="1">
    <location>
        <begin position="139"/>
        <end position="152"/>
    </location>
</feature>
<feature type="region of interest" description="Disordered" evidence="1">
    <location>
        <begin position="134"/>
        <end position="165"/>
    </location>
</feature>
<gene>
    <name evidence="2" type="ORF">M9Y10_013397</name>
</gene>
<evidence type="ECO:0000256" key="1">
    <source>
        <dbReference type="SAM" id="MobiDB-lite"/>
    </source>
</evidence>
<evidence type="ECO:0000313" key="3">
    <source>
        <dbReference type="Proteomes" id="UP001470230"/>
    </source>
</evidence>
<feature type="region of interest" description="Disordered" evidence="1">
    <location>
        <begin position="1"/>
        <end position="78"/>
    </location>
</feature>
<proteinExistence type="predicted"/>
<name>A0ABR2I8B6_9EUKA</name>
<dbReference type="EMBL" id="JAPFFF010000019">
    <property type="protein sequence ID" value="KAK8858295.1"/>
    <property type="molecule type" value="Genomic_DNA"/>
</dbReference>
<sequence length="367" mass="42697">MSNNDYSIRLKATEQGRPTSSTRRSRSVSRGADSIANRNLQEQRLKYNQQQEIKQDSRSNKNRSSLSKGKSTYKKKKPVNEYWDEDGFLIDTRQNENQQKNIKYDENLSNKSYINSRSIAILVSSRPSLNRSIVETAEQSPKSQKSTDTSQKSQRKRAPSVQESRANFNKFIERQRESAEKHILVENNTNQEGRFMNKESKLILKRANKQNSSIMQDSQRRRKDPHPKEEEFTYHPDLSLTLHSKNVTGLSCQFSEAKAVIKDIQMTAIKVEQEAIDMKDCTYKPDLISDPKIMERAKANRDKINQRKKEKKEEIEKSAHKADEEEECKTVRFCKKIPTRTKELNEMLRVFRKAGNEQKNVDEDEGA</sequence>
<feature type="region of interest" description="Disordered" evidence="1">
    <location>
        <begin position="207"/>
        <end position="231"/>
    </location>
</feature>
<organism evidence="2 3">
    <name type="scientific">Tritrichomonas musculus</name>
    <dbReference type="NCBI Taxonomy" id="1915356"/>
    <lineage>
        <taxon>Eukaryota</taxon>
        <taxon>Metamonada</taxon>
        <taxon>Parabasalia</taxon>
        <taxon>Tritrichomonadida</taxon>
        <taxon>Tritrichomonadidae</taxon>
        <taxon>Tritrichomonas</taxon>
    </lineage>
</organism>
<dbReference type="Proteomes" id="UP001470230">
    <property type="component" value="Unassembled WGS sequence"/>
</dbReference>
<reference evidence="2 3" key="1">
    <citation type="submission" date="2024-04" db="EMBL/GenBank/DDBJ databases">
        <title>Tritrichomonas musculus Genome.</title>
        <authorList>
            <person name="Alves-Ferreira E."/>
            <person name="Grigg M."/>
            <person name="Lorenzi H."/>
            <person name="Galac M."/>
        </authorList>
    </citation>
    <scope>NUCLEOTIDE SEQUENCE [LARGE SCALE GENOMIC DNA]</scope>
    <source>
        <strain evidence="2 3">EAF2021</strain>
    </source>
</reference>